<keyword evidence="10" id="KW-1185">Reference proteome</keyword>
<dbReference type="Gene3D" id="3.40.50.300">
    <property type="entry name" value="P-loop containing nucleotide triphosphate hydrolases"/>
    <property type="match status" value="1"/>
</dbReference>
<dbReference type="PROSITE" id="PS51421">
    <property type="entry name" value="RAS"/>
    <property type="match status" value="1"/>
</dbReference>
<dbReference type="NCBIfam" id="TIGR00231">
    <property type="entry name" value="small_GTP"/>
    <property type="match status" value="1"/>
</dbReference>
<evidence type="ECO:0000256" key="5">
    <source>
        <dbReference type="ARBA" id="ARBA00023136"/>
    </source>
</evidence>
<dbReference type="SMART" id="SM00175">
    <property type="entry name" value="RAB"/>
    <property type="match status" value="1"/>
</dbReference>
<comment type="subcellular location">
    <subcellularLocation>
        <location evidence="1">Cell membrane</location>
        <topology evidence="1">Lipid-anchor</topology>
    </subcellularLocation>
</comment>
<dbReference type="PANTHER" id="PTHR46149">
    <property type="entry name" value="MIP08469P"/>
    <property type="match status" value="1"/>
</dbReference>
<dbReference type="PANTHER" id="PTHR46149:SF3">
    <property type="entry name" value="MIP08469P"/>
    <property type="match status" value="1"/>
</dbReference>
<protein>
    <recommendedName>
        <fullName evidence="11">Dexamethasone-induced Ras-related protein 1</fullName>
    </recommendedName>
</protein>
<evidence type="ECO:0008006" key="11">
    <source>
        <dbReference type="Google" id="ProtNLM"/>
    </source>
</evidence>
<accession>A0AAV2QW65</accession>
<evidence type="ECO:0000256" key="3">
    <source>
        <dbReference type="ARBA" id="ARBA00022481"/>
    </source>
</evidence>
<dbReference type="AlphaFoldDB" id="A0AAV2QW65"/>
<comment type="caution">
    <text evidence="9">The sequence shown here is derived from an EMBL/GenBank/DDBJ whole genome shotgun (WGS) entry which is preliminary data.</text>
</comment>
<dbReference type="GO" id="GO:0007165">
    <property type="term" value="P:signal transduction"/>
    <property type="evidence" value="ECO:0007669"/>
    <property type="project" value="TreeGrafter"/>
</dbReference>
<dbReference type="GO" id="GO:0031681">
    <property type="term" value="F:G-protein beta-subunit binding"/>
    <property type="evidence" value="ECO:0007669"/>
    <property type="project" value="TreeGrafter"/>
</dbReference>
<gene>
    <name evidence="9" type="ORF">MNOR_LOCUS17041</name>
</gene>
<sequence length="213" mass="23627">MPSEEEDAIVPTLVTEKEVEESDEKGSTKMAPSDSKTEPESDIKKEVPISLPLATDKSFKATAKNCFRLVILGSSRVGKTSIVSRFLNNKFDDTYTPTIEDFHRKLYRIRGDVYQLDILDTSGNHPFPAMRRLSFLTGDLFILVFSVDSVESWEEVVRLREQILETKASVSNNCNSSGSGGVAGLGPKKKRINPRVPLVIAANKADKDRVSPH</sequence>
<evidence type="ECO:0000256" key="1">
    <source>
        <dbReference type="ARBA" id="ARBA00004193"/>
    </source>
</evidence>
<feature type="compositionally biased region" description="Basic and acidic residues" evidence="8">
    <location>
        <begin position="35"/>
        <end position="44"/>
    </location>
</feature>
<dbReference type="PROSITE" id="PS51419">
    <property type="entry name" value="RAB"/>
    <property type="match status" value="1"/>
</dbReference>
<evidence type="ECO:0000256" key="4">
    <source>
        <dbReference type="ARBA" id="ARBA00023134"/>
    </source>
</evidence>
<keyword evidence="2" id="KW-1003">Cell membrane</keyword>
<dbReference type="SMART" id="SM00174">
    <property type="entry name" value="RHO"/>
    <property type="match status" value="1"/>
</dbReference>
<dbReference type="GO" id="GO:0003924">
    <property type="term" value="F:GTPase activity"/>
    <property type="evidence" value="ECO:0007669"/>
    <property type="project" value="InterPro"/>
</dbReference>
<evidence type="ECO:0000313" key="9">
    <source>
        <dbReference type="EMBL" id="CAL4101562.1"/>
    </source>
</evidence>
<organism evidence="9 10">
    <name type="scientific">Meganyctiphanes norvegica</name>
    <name type="common">Northern krill</name>
    <name type="synonym">Thysanopoda norvegica</name>
    <dbReference type="NCBI Taxonomy" id="48144"/>
    <lineage>
        <taxon>Eukaryota</taxon>
        <taxon>Metazoa</taxon>
        <taxon>Ecdysozoa</taxon>
        <taxon>Arthropoda</taxon>
        <taxon>Crustacea</taxon>
        <taxon>Multicrustacea</taxon>
        <taxon>Malacostraca</taxon>
        <taxon>Eumalacostraca</taxon>
        <taxon>Eucarida</taxon>
        <taxon>Euphausiacea</taxon>
        <taxon>Euphausiidae</taxon>
        <taxon>Meganyctiphanes</taxon>
    </lineage>
</organism>
<evidence type="ECO:0000256" key="6">
    <source>
        <dbReference type="ARBA" id="ARBA00023288"/>
    </source>
</evidence>
<dbReference type="EMBL" id="CAXKWB010011484">
    <property type="protein sequence ID" value="CAL4101562.1"/>
    <property type="molecule type" value="Genomic_DNA"/>
</dbReference>
<keyword evidence="4" id="KW-0342">GTP-binding</keyword>
<evidence type="ECO:0000256" key="2">
    <source>
        <dbReference type="ARBA" id="ARBA00022475"/>
    </source>
</evidence>
<dbReference type="SMART" id="SM00173">
    <property type="entry name" value="RAS"/>
    <property type="match status" value="1"/>
</dbReference>
<feature type="region of interest" description="Disordered" evidence="8">
    <location>
        <begin position="1"/>
        <end position="44"/>
    </location>
</feature>
<keyword evidence="3" id="KW-0488">Methylation</keyword>
<dbReference type="PRINTS" id="PR00449">
    <property type="entry name" value="RASTRNSFRMNG"/>
</dbReference>
<dbReference type="InterPro" id="IPR005225">
    <property type="entry name" value="Small_GTP-bd"/>
</dbReference>
<evidence type="ECO:0000256" key="8">
    <source>
        <dbReference type="SAM" id="MobiDB-lite"/>
    </source>
</evidence>
<dbReference type="InterPro" id="IPR001806">
    <property type="entry name" value="Small_GTPase"/>
</dbReference>
<dbReference type="InterPro" id="IPR027417">
    <property type="entry name" value="P-loop_NTPase"/>
</dbReference>
<reference evidence="9 10" key="1">
    <citation type="submission" date="2024-05" db="EMBL/GenBank/DDBJ databases">
        <authorList>
            <person name="Wallberg A."/>
        </authorList>
    </citation>
    <scope>NUCLEOTIDE SEQUENCE [LARGE SCALE GENOMIC DNA]</scope>
</reference>
<keyword evidence="6" id="KW-0449">Lipoprotein</keyword>
<evidence type="ECO:0000313" key="10">
    <source>
        <dbReference type="Proteomes" id="UP001497623"/>
    </source>
</evidence>
<name>A0AAV2QW65_MEGNR</name>
<feature type="non-terminal residue" evidence="9">
    <location>
        <position position="213"/>
    </location>
</feature>
<proteinExistence type="inferred from homology"/>
<keyword evidence="4" id="KW-0547">Nucleotide-binding</keyword>
<keyword evidence="5" id="KW-0472">Membrane</keyword>
<dbReference type="GO" id="GO:0005886">
    <property type="term" value="C:plasma membrane"/>
    <property type="evidence" value="ECO:0007669"/>
    <property type="project" value="UniProtKB-SubCell"/>
</dbReference>
<comment type="similarity">
    <text evidence="7">Belongs to the small GTPase superfamily. RasD family.</text>
</comment>
<dbReference type="Proteomes" id="UP001497623">
    <property type="component" value="Unassembled WGS sequence"/>
</dbReference>
<dbReference type="InterPro" id="IPR052236">
    <property type="entry name" value="Small_GTPase_RasD"/>
</dbReference>
<dbReference type="SUPFAM" id="SSF52540">
    <property type="entry name" value="P-loop containing nucleoside triphosphate hydrolases"/>
    <property type="match status" value="1"/>
</dbReference>
<evidence type="ECO:0000256" key="7">
    <source>
        <dbReference type="ARBA" id="ARBA00038061"/>
    </source>
</evidence>
<dbReference type="Pfam" id="PF00071">
    <property type="entry name" value="Ras"/>
    <property type="match status" value="1"/>
</dbReference>
<dbReference type="GO" id="GO:0005525">
    <property type="term" value="F:GTP binding"/>
    <property type="evidence" value="ECO:0007669"/>
    <property type="project" value="UniProtKB-KW"/>
</dbReference>